<gene>
    <name evidence="1" type="ORF">Back11_06190</name>
</gene>
<dbReference type="EMBL" id="AP019308">
    <property type="protein sequence ID" value="BBH19274.1"/>
    <property type="molecule type" value="Genomic_DNA"/>
</dbReference>
<dbReference type="Pfam" id="PF08955">
    <property type="entry name" value="BofC_C"/>
    <property type="match status" value="1"/>
</dbReference>
<dbReference type="Proteomes" id="UP000275368">
    <property type="component" value="Chromosome"/>
</dbReference>
<dbReference type="InterPro" id="IPR038117">
    <property type="entry name" value="BofC_C_sf"/>
</dbReference>
<dbReference type="KEGG" id="pbk:Back11_06190"/>
<dbReference type="Gene3D" id="3.30.70.1740">
    <property type="entry name" value="Bypass-of-forespore C, C-terminal domain"/>
    <property type="match status" value="1"/>
</dbReference>
<evidence type="ECO:0000313" key="1">
    <source>
        <dbReference type="EMBL" id="BBH19274.1"/>
    </source>
</evidence>
<dbReference type="RefSeq" id="WP_164522652.1">
    <property type="nucleotide sequence ID" value="NZ_AP019308.1"/>
</dbReference>
<accession>A0A3G9J7H4</accession>
<evidence type="ECO:0000313" key="2">
    <source>
        <dbReference type="Proteomes" id="UP000275368"/>
    </source>
</evidence>
<dbReference type="InterPro" id="IPR015050">
    <property type="entry name" value="BofC_C"/>
</dbReference>
<dbReference type="AlphaFoldDB" id="A0A3G9J7H4"/>
<name>A0A3G9J7H4_9BACL</name>
<keyword evidence="2" id="KW-1185">Reference proteome</keyword>
<reference evidence="1 2" key="1">
    <citation type="submission" date="2018-11" db="EMBL/GenBank/DDBJ databases">
        <title>Complete genome sequence of Paenibacillus baekrokdamisoli strain KCTC 33723.</title>
        <authorList>
            <person name="Kang S.W."/>
            <person name="Lee K.C."/>
            <person name="Kim K.K."/>
            <person name="Kim J.S."/>
            <person name="Kim D.S."/>
            <person name="Ko S.H."/>
            <person name="Yang S.H."/>
            <person name="Lee J.S."/>
        </authorList>
    </citation>
    <scope>NUCLEOTIDE SEQUENCE [LARGE SCALE GENOMIC DNA]</scope>
    <source>
        <strain evidence="1 2">KCTC 33723</strain>
    </source>
</reference>
<sequence>MIEFSLWKQLKKKLRRNRGPVWQLGCYIVAVIGLLMFISPGSVHAQPLRNNEVVDSFLKPGEEVRSVIQMLDEHKGLITVKLHRLYLCGDEITSLGQMNARDVLQLLRDHSEWTAIQDQSGTVVLEQRIDDMSNACKQNAFIGMDKHGNLSLFEGSPKKEKVLRTFFQLDVRYMESSLPKDQLDNLINGIRITDKDAYNSVLSTFSDFAVEKSQKVMKPTY</sequence>
<organism evidence="1 2">
    <name type="scientific">Paenibacillus baekrokdamisoli</name>
    <dbReference type="NCBI Taxonomy" id="1712516"/>
    <lineage>
        <taxon>Bacteria</taxon>
        <taxon>Bacillati</taxon>
        <taxon>Bacillota</taxon>
        <taxon>Bacilli</taxon>
        <taxon>Bacillales</taxon>
        <taxon>Paenibacillaceae</taxon>
        <taxon>Paenibacillus</taxon>
    </lineage>
</organism>
<proteinExistence type="predicted"/>
<protein>
    <submittedName>
        <fullName evidence="1">Uncharacterized protein</fullName>
    </submittedName>
</protein>